<dbReference type="GO" id="GO:0005634">
    <property type="term" value="C:nucleus"/>
    <property type="evidence" value="ECO:0007669"/>
    <property type="project" value="UniProtKB-SubCell"/>
</dbReference>
<evidence type="ECO:0000313" key="6">
    <source>
        <dbReference type="Proteomes" id="UP000310200"/>
    </source>
</evidence>
<dbReference type="EMBL" id="QBLH01003684">
    <property type="protein sequence ID" value="TGZ36201.1"/>
    <property type="molecule type" value="Genomic_DNA"/>
</dbReference>
<accession>A0A4S2JJA5</accession>
<dbReference type="Pfam" id="PF09739">
    <property type="entry name" value="MCM_bind"/>
    <property type="match status" value="1"/>
</dbReference>
<dbReference type="PANTHER" id="PTHR13489:SF0">
    <property type="entry name" value="MINI-CHROMOSOME MAINTENANCE COMPLEX-BINDING PROTEIN"/>
    <property type="match status" value="1"/>
</dbReference>
<dbReference type="GO" id="GO:0006261">
    <property type="term" value="P:DNA-templated DNA replication"/>
    <property type="evidence" value="ECO:0007669"/>
    <property type="project" value="TreeGrafter"/>
</dbReference>
<protein>
    <recommendedName>
        <fullName evidence="3">Mini-chromosome maintenance complex-binding protein</fullName>
    </recommendedName>
</protein>
<gene>
    <name evidence="5" type="ORF">DBV15_07409</name>
</gene>
<evidence type="ECO:0000313" key="5">
    <source>
        <dbReference type="EMBL" id="TGZ36201.1"/>
    </source>
</evidence>
<evidence type="ECO:0000256" key="3">
    <source>
        <dbReference type="ARBA" id="ARBA00015405"/>
    </source>
</evidence>
<comment type="subcellular location">
    <subcellularLocation>
        <location evidence="1">Nucleus</location>
    </subcellularLocation>
</comment>
<evidence type="ECO:0000256" key="2">
    <source>
        <dbReference type="ARBA" id="ARBA00007925"/>
    </source>
</evidence>
<reference evidence="5 6" key="1">
    <citation type="journal article" date="2019" name="Philos. Trans. R. Soc. Lond., B, Biol. Sci.">
        <title>Ant behaviour and brain gene expression of defending hosts depend on the ecological success of the intruding social parasite.</title>
        <authorList>
            <person name="Kaur R."/>
            <person name="Stoldt M."/>
            <person name="Jongepier E."/>
            <person name="Feldmeyer B."/>
            <person name="Menzel F."/>
            <person name="Bornberg-Bauer E."/>
            <person name="Foitzik S."/>
        </authorList>
    </citation>
    <scope>NUCLEOTIDE SEQUENCE [LARGE SCALE GENOMIC DNA]</scope>
    <source>
        <tissue evidence="5">Whole body</tissue>
    </source>
</reference>
<keyword evidence="4" id="KW-0539">Nucleus</keyword>
<keyword evidence="6" id="KW-1185">Reference proteome</keyword>
<sequence>MEYETNIPILVFSDVKSFVPCFIQIILNVDADSENLYSQVVEAAHQYLKDENRLANMRQYIEALKDAEFVFNEEITKTIQDDFVKMRSANKNIDADNLHALMVFARLMSLSYGQTTLDIECWKKTVQLEMERMSRLPQRGR</sequence>
<evidence type="ECO:0000256" key="4">
    <source>
        <dbReference type="ARBA" id="ARBA00023242"/>
    </source>
</evidence>
<dbReference type="PANTHER" id="PTHR13489">
    <property type="entry name" value="MINI-CHROMOSOME MAINTENANCE COMPLEX-BINDING PROTEIN"/>
    <property type="match status" value="1"/>
</dbReference>
<proteinExistence type="inferred from homology"/>
<dbReference type="STRING" id="300112.A0A4S2JJA5"/>
<dbReference type="AlphaFoldDB" id="A0A4S2JJA5"/>
<comment type="caution">
    <text evidence="5">The sequence shown here is derived from an EMBL/GenBank/DDBJ whole genome shotgun (WGS) entry which is preliminary data.</text>
</comment>
<dbReference type="InterPro" id="IPR019140">
    <property type="entry name" value="MCM_complex-bd"/>
</dbReference>
<evidence type="ECO:0000256" key="1">
    <source>
        <dbReference type="ARBA" id="ARBA00004123"/>
    </source>
</evidence>
<dbReference type="GO" id="GO:0003682">
    <property type="term" value="F:chromatin binding"/>
    <property type="evidence" value="ECO:0007669"/>
    <property type="project" value="TreeGrafter"/>
</dbReference>
<comment type="similarity">
    <text evidence="2">Belongs to the MCMBP family.</text>
</comment>
<name>A0A4S2JJA5_9HYME</name>
<organism evidence="5 6">
    <name type="scientific">Temnothorax longispinosus</name>
    <dbReference type="NCBI Taxonomy" id="300112"/>
    <lineage>
        <taxon>Eukaryota</taxon>
        <taxon>Metazoa</taxon>
        <taxon>Ecdysozoa</taxon>
        <taxon>Arthropoda</taxon>
        <taxon>Hexapoda</taxon>
        <taxon>Insecta</taxon>
        <taxon>Pterygota</taxon>
        <taxon>Neoptera</taxon>
        <taxon>Endopterygota</taxon>
        <taxon>Hymenoptera</taxon>
        <taxon>Apocrita</taxon>
        <taxon>Aculeata</taxon>
        <taxon>Formicoidea</taxon>
        <taxon>Formicidae</taxon>
        <taxon>Myrmicinae</taxon>
        <taxon>Temnothorax</taxon>
    </lineage>
</organism>
<dbReference type="Proteomes" id="UP000310200">
    <property type="component" value="Unassembled WGS sequence"/>
</dbReference>